<name>A0A1S6QKH0_9LACO</name>
<dbReference type="GO" id="GO:0003723">
    <property type="term" value="F:RNA binding"/>
    <property type="evidence" value="ECO:0007669"/>
    <property type="project" value="UniProtKB-KW"/>
</dbReference>
<dbReference type="InterPro" id="IPR042092">
    <property type="entry name" value="PsdUridine_s_RsuA/RluB/E/F_cat"/>
</dbReference>
<dbReference type="GO" id="GO:0000455">
    <property type="term" value="P:enzyme-directed rRNA pseudouridine synthesis"/>
    <property type="evidence" value="ECO:0007669"/>
    <property type="project" value="UniProtKB-ARBA"/>
</dbReference>
<protein>
    <recommendedName>
        <fullName evidence="5">Pseudouridine synthase</fullName>
        <ecNumber evidence="5">5.4.99.-</ecNumber>
    </recommendedName>
</protein>
<dbReference type="InterPro" id="IPR002942">
    <property type="entry name" value="S4_RNA-bd"/>
</dbReference>
<dbReference type="SMART" id="SM00363">
    <property type="entry name" value="S4"/>
    <property type="match status" value="1"/>
</dbReference>
<dbReference type="FunFam" id="3.30.70.1560:FF:000001">
    <property type="entry name" value="Pseudouridine synthase"/>
    <property type="match status" value="1"/>
</dbReference>
<dbReference type="PANTHER" id="PTHR47683:SF2">
    <property type="entry name" value="RNA-BINDING S4 DOMAIN-CONTAINING PROTEIN"/>
    <property type="match status" value="1"/>
</dbReference>
<dbReference type="CDD" id="cd00165">
    <property type="entry name" value="S4"/>
    <property type="match status" value="1"/>
</dbReference>
<dbReference type="OrthoDB" id="9807213at2"/>
<dbReference type="Gene3D" id="3.30.70.1560">
    <property type="entry name" value="Alpha-L RNA-binding motif"/>
    <property type="match status" value="1"/>
</dbReference>
<evidence type="ECO:0000313" key="7">
    <source>
        <dbReference type="EMBL" id="AQW22101.1"/>
    </source>
</evidence>
<gene>
    <name evidence="7" type="ORF">PL11_009295</name>
</gene>
<dbReference type="eggNOG" id="COG1187">
    <property type="taxonomic scope" value="Bacteria"/>
</dbReference>
<dbReference type="InterPro" id="IPR006145">
    <property type="entry name" value="PsdUridine_synth_RsuA/RluA"/>
</dbReference>
<dbReference type="InterPro" id="IPR018496">
    <property type="entry name" value="PsdUridine_synth_RsuA/RluB_CS"/>
</dbReference>
<evidence type="ECO:0000256" key="1">
    <source>
        <dbReference type="ARBA" id="ARBA00008348"/>
    </source>
</evidence>
<feature type="domain" description="RNA-binding S4" evidence="6">
    <location>
        <begin position="2"/>
        <end position="65"/>
    </location>
</feature>
<dbReference type="EMBL" id="CP018906">
    <property type="protein sequence ID" value="AQW22101.1"/>
    <property type="molecule type" value="Genomic_DNA"/>
</dbReference>
<proteinExistence type="inferred from homology"/>
<comment type="similarity">
    <text evidence="1 5">Belongs to the pseudouridine synthase RsuA family.</text>
</comment>
<reference evidence="7 8" key="1">
    <citation type="journal article" date="2015" name="Genome Announc.">
        <title>Genome Sequence of Lactobacillus curieae CCTCC M 2011381T, a Novel Producer of Gamma-aminobutyric Acid.</title>
        <authorList>
            <person name="Wang Y."/>
            <person name="Wang Y."/>
            <person name="Lang C."/>
            <person name="Wei D."/>
            <person name="Xu P."/>
            <person name="Xie J."/>
        </authorList>
    </citation>
    <scope>NUCLEOTIDE SEQUENCE [LARGE SCALE GENOMIC DNA]</scope>
    <source>
        <strain evidence="7 8">CCTCC M 2011381</strain>
    </source>
</reference>
<evidence type="ECO:0000256" key="4">
    <source>
        <dbReference type="PROSITE-ProRule" id="PRU00182"/>
    </source>
</evidence>
<dbReference type="GO" id="GO:0005829">
    <property type="term" value="C:cytosol"/>
    <property type="evidence" value="ECO:0007669"/>
    <property type="project" value="UniProtKB-ARBA"/>
</dbReference>
<dbReference type="InterPro" id="IPR020103">
    <property type="entry name" value="PsdUridine_synth_cat_dom_sf"/>
</dbReference>
<dbReference type="InterPro" id="IPR020094">
    <property type="entry name" value="TruA/RsuA/RluB/E/F_N"/>
</dbReference>
<evidence type="ECO:0000256" key="3">
    <source>
        <dbReference type="ARBA" id="ARBA00023235"/>
    </source>
</evidence>
<dbReference type="CDD" id="cd02870">
    <property type="entry name" value="PseudoU_synth_RsuA_like"/>
    <property type="match status" value="1"/>
</dbReference>
<sequence length="240" mass="26791">MERLQKAIAQAGVASRRRAEQYITNGEVKVNGKVVKELGTKVSGNDVVEVKGVQIQKEEPVYYLFYKPRGVITSVSDDKGRKTVLDYFKDVEYRIYPVGRLDYDTSGILLLTNDGDLDNKLTHPKYEVDKTYVAKVKGTVTVPELKKLRDGIVIDGKKTAKASADLVKPGDDGKSSIVSLTIHEGRNHQVKNMFAAVGHPVEKLSRTDYGFLSLNGLNAGEYRRLKPHEVEQLKKLTNNK</sequence>
<dbReference type="Pfam" id="PF00849">
    <property type="entry name" value="PseudoU_synth_2"/>
    <property type="match status" value="1"/>
</dbReference>
<dbReference type="Gene3D" id="3.30.70.580">
    <property type="entry name" value="Pseudouridine synthase I, catalytic domain, N-terminal subdomain"/>
    <property type="match status" value="1"/>
</dbReference>
<keyword evidence="2 4" id="KW-0694">RNA-binding</keyword>
<dbReference type="KEGG" id="lcu:PL11_009295"/>
<dbReference type="Gene3D" id="3.10.290.10">
    <property type="entry name" value="RNA-binding S4 domain"/>
    <property type="match status" value="1"/>
</dbReference>
<dbReference type="PROSITE" id="PS01149">
    <property type="entry name" value="PSI_RSU"/>
    <property type="match status" value="1"/>
</dbReference>
<dbReference type="NCBIfam" id="TIGR00093">
    <property type="entry name" value="pseudouridine synthase"/>
    <property type="match status" value="1"/>
</dbReference>
<keyword evidence="8" id="KW-1185">Reference proteome</keyword>
<dbReference type="AlphaFoldDB" id="A0A1S6QKH0"/>
<dbReference type="FunFam" id="3.30.70.580:FF:000005">
    <property type="entry name" value="Pseudouridine synthase"/>
    <property type="match status" value="1"/>
</dbReference>
<dbReference type="InterPro" id="IPR000748">
    <property type="entry name" value="PsdUridine_synth_RsuA/RluB/E/F"/>
</dbReference>
<evidence type="ECO:0000256" key="5">
    <source>
        <dbReference type="RuleBase" id="RU003887"/>
    </source>
</evidence>
<dbReference type="InterPro" id="IPR036986">
    <property type="entry name" value="S4_RNA-bd_sf"/>
</dbReference>
<accession>A0A1S6QKH0</accession>
<dbReference type="InterPro" id="IPR050343">
    <property type="entry name" value="RsuA_PseudoU_synthase"/>
</dbReference>
<organism evidence="7 8">
    <name type="scientific">Lentilactobacillus curieae</name>
    <dbReference type="NCBI Taxonomy" id="1138822"/>
    <lineage>
        <taxon>Bacteria</taxon>
        <taxon>Bacillati</taxon>
        <taxon>Bacillota</taxon>
        <taxon>Bacilli</taxon>
        <taxon>Lactobacillales</taxon>
        <taxon>Lactobacillaceae</taxon>
        <taxon>Lentilactobacillus</taxon>
    </lineage>
</organism>
<dbReference type="Proteomes" id="UP000030361">
    <property type="component" value="Chromosome"/>
</dbReference>
<dbReference type="SUPFAM" id="SSF55120">
    <property type="entry name" value="Pseudouridine synthase"/>
    <property type="match status" value="1"/>
</dbReference>
<dbReference type="RefSeq" id="WP_035167098.1">
    <property type="nucleotide sequence ID" value="NZ_CP018906.1"/>
</dbReference>
<dbReference type="FunFam" id="3.10.290.10:FF:000003">
    <property type="entry name" value="Pseudouridine synthase"/>
    <property type="match status" value="1"/>
</dbReference>
<dbReference type="GO" id="GO:0120159">
    <property type="term" value="F:rRNA pseudouridine synthase activity"/>
    <property type="evidence" value="ECO:0007669"/>
    <property type="project" value="UniProtKB-ARBA"/>
</dbReference>
<dbReference type="PROSITE" id="PS50889">
    <property type="entry name" value="S4"/>
    <property type="match status" value="1"/>
</dbReference>
<evidence type="ECO:0000313" key="8">
    <source>
        <dbReference type="Proteomes" id="UP000030361"/>
    </source>
</evidence>
<keyword evidence="3 5" id="KW-0413">Isomerase</keyword>
<dbReference type="Pfam" id="PF01479">
    <property type="entry name" value="S4"/>
    <property type="match status" value="1"/>
</dbReference>
<dbReference type="PANTHER" id="PTHR47683">
    <property type="entry name" value="PSEUDOURIDINE SYNTHASE FAMILY PROTEIN-RELATED"/>
    <property type="match status" value="1"/>
</dbReference>
<dbReference type="SUPFAM" id="SSF55174">
    <property type="entry name" value="Alpha-L RNA-binding motif"/>
    <property type="match status" value="1"/>
</dbReference>
<evidence type="ECO:0000256" key="2">
    <source>
        <dbReference type="ARBA" id="ARBA00022884"/>
    </source>
</evidence>
<dbReference type="EC" id="5.4.99.-" evidence="5"/>
<evidence type="ECO:0000259" key="6">
    <source>
        <dbReference type="SMART" id="SM00363"/>
    </source>
</evidence>